<evidence type="ECO:0000256" key="2">
    <source>
        <dbReference type="SAM" id="Phobius"/>
    </source>
</evidence>
<dbReference type="AlphaFoldDB" id="A0A844FGB4"/>
<name>A0A844FGB4_9FIRM</name>
<feature type="domain" description="YhaN AAA" evidence="3">
    <location>
        <begin position="1"/>
        <end position="52"/>
    </location>
</feature>
<organism evidence="4 5">
    <name type="scientific">Anaerosalibacter bizertensis</name>
    <dbReference type="NCBI Taxonomy" id="932217"/>
    <lineage>
        <taxon>Bacteria</taxon>
        <taxon>Bacillati</taxon>
        <taxon>Bacillota</taxon>
        <taxon>Tissierellia</taxon>
        <taxon>Tissierellales</taxon>
        <taxon>Sporanaerobacteraceae</taxon>
        <taxon>Anaerosalibacter</taxon>
    </lineage>
</organism>
<evidence type="ECO:0000259" key="3">
    <source>
        <dbReference type="Pfam" id="PF13514"/>
    </source>
</evidence>
<keyword evidence="2" id="KW-1133">Transmembrane helix</keyword>
<accession>A0A844FGB4</accession>
<dbReference type="Gene3D" id="3.40.50.300">
    <property type="entry name" value="P-loop containing nucleotide triphosphate hydrolases"/>
    <property type="match status" value="2"/>
</dbReference>
<dbReference type="SUPFAM" id="SSF52540">
    <property type="entry name" value="P-loop containing nucleoside triphosphate hydrolases"/>
    <property type="match status" value="2"/>
</dbReference>
<feature type="coiled-coil region" evidence="1">
    <location>
        <begin position="701"/>
        <end position="773"/>
    </location>
</feature>
<dbReference type="PANTHER" id="PTHR41259:SF1">
    <property type="entry name" value="DOUBLE-STRAND BREAK REPAIR RAD50 ATPASE, PUTATIVE-RELATED"/>
    <property type="match status" value="1"/>
</dbReference>
<evidence type="ECO:0000313" key="4">
    <source>
        <dbReference type="EMBL" id="MSS43008.1"/>
    </source>
</evidence>
<feature type="transmembrane region" description="Helical" evidence="2">
    <location>
        <begin position="456"/>
        <end position="473"/>
    </location>
</feature>
<dbReference type="InterPro" id="IPR038734">
    <property type="entry name" value="YhaN_AAA"/>
</dbReference>
<dbReference type="EMBL" id="VULR01000005">
    <property type="protein sequence ID" value="MSS43008.1"/>
    <property type="molecule type" value="Genomic_DNA"/>
</dbReference>
<feature type="coiled-coil region" evidence="1">
    <location>
        <begin position="218"/>
        <end position="340"/>
    </location>
</feature>
<dbReference type="InterPro" id="IPR027417">
    <property type="entry name" value="P-loop_NTPase"/>
</dbReference>
<dbReference type="PANTHER" id="PTHR41259">
    <property type="entry name" value="DOUBLE-STRAND BREAK REPAIR RAD50 ATPASE, PUTATIVE-RELATED"/>
    <property type="match status" value="1"/>
</dbReference>
<keyword evidence="2" id="KW-0472">Membrane</keyword>
<gene>
    <name evidence="4" type="ORF">FYJ27_04570</name>
</gene>
<keyword evidence="2" id="KW-0812">Transmembrane</keyword>
<keyword evidence="1" id="KW-0175">Coiled coil</keyword>
<feature type="transmembrane region" description="Helical" evidence="2">
    <location>
        <begin position="435"/>
        <end position="450"/>
    </location>
</feature>
<dbReference type="OrthoDB" id="9764467at2"/>
<dbReference type="RefSeq" id="WP_154483691.1">
    <property type="nucleotide sequence ID" value="NZ_VULR01000005.1"/>
</dbReference>
<reference evidence="4 5" key="1">
    <citation type="submission" date="2019-08" db="EMBL/GenBank/DDBJ databases">
        <title>In-depth cultivation of the pig gut microbiome towards novel bacterial diversity and tailored functional studies.</title>
        <authorList>
            <person name="Wylensek D."/>
            <person name="Hitch T.C.A."/>
            <person name="Clavel T."/>
        </authorList>
    </citation>
    <scope>NUCLEOTIDE SEQUENCE [LARGE SCALE GENOMIC DNA]</scope>
    <source>
        <strain evidence="4 5">Med78-601-WT-4W-RMD-3</strain>
    </source>
</reference>
<comment type="caution">
    <text evidence="4">The sequence shown here is derived from an EMBL/GenBank/DDBJ whole genome shotgun (WGS) entry which is preliminary data.</text>
</comment>
<evidence type="ECO:0000256" key="1">
    <source>
        <dbReference type="SAM" id="Coils"/>
    </source>
</evidence>
<evidence type="ECO:0000313" key="5">
    <source>
        <dbReference type="Proteomes" id="UP000462760"/>
    </source>
</evidence>
<sequence>MIIKQLDLISFGKFEEKSLTLSDGMNIIYGNNEAGKTTIHKFIEGMFFGFFKPYSKRKIYTKDYERYFPWNSTEYRGVLKFIHKGEVYRIERNFIKGFDEVKIFDDKTGEDITHLFDYDPVLRLYSPSTALGFNSVVYNNTINIRQLGNKTDKILAKEIKDSLINIGGSLDEDISVKNAIEELNREINFIGTAGQRKTSPYGKTVDRLEKLYEERKIALKYIEQIKVQEIQLNDLKNKVSALKQEREFLDKKIDNIKRLEIREKYEEAKKITREIDNLYKETERLKEYSSLNFDDYTYLISLKKEEDNLKNNIYEWNEELKNINNSLNELIEDLNSLKKYNIVNGEEFENIIEKYKEIYRKREKLEVVQNKINNVKIENKILDEENMRDLIEDVYQYEEIEEKKNAIFYKKEDTSVLFLKTRLEEKTKELKKKKLLSFASSLTILTFIALGFKNNLFFILILPISLFLIYNLYSNKDSKAYIGNLNRQIQQLGEKEREKNTELEKLDYEMDTILKKYNCSTKIELKRLLDENYEASLNIKNRDKAFKLLKEEEEILIKKIAEIEDELKDFNILLKVEEDFTIEDIKNIERKYFEFITKKDKESELLKEQKELRDKINGCHIELGQISKDIEEIFSKNCSSSIEEFKEGLIKKEKYNNFIKDIESKELLLNKILGNNNLEYLKKESILINKDLEYDHKLLEKDSLLNSLKDVDNRLSEKQKNMTRIEERINSLFKNFRPLVEIDEDILRKEKSKKEYEKRLKSLTLARDTIEKISKNIQRDFAPTLNKKVSDTISIVTEDKYKEVKINEKMDISVVEPESNALVDIGRLSGGTMDQIYFATRFSIADILKEEKTPLILDDCFIQYDKNRLENILKFLIRESKKRQIILFTCHTREKDILDRNNSEFNYLNL</sequence>
<protein>
    <submittedName>
        <fullName evidence="4">AAA family ATPase</fullName>
    </submittedName>
</protein>
<proteinExistence type="predicted"/>
<dbReference type="Proteomes" id="UP000462760">
    <property type="component" value="Unassembled WGS sequence"/>
</dbReference>
<dbReference type="Pfam" id="PF13514">
    <property type="entry name" value="AAA_27"/>
    <property type="match status" value="1"/>
</dbReference>